<evidence type="ECO:0000313" key="2">
    <source>
        <dbReference type="EMBL" id="MEN2989727.1"/>
    </source>
</evidence>
<name>A0ABU9YLQ7_9PROT</name>
<proteinExistence type="predicted"/>
<feature type="region of interest" description="Disordered" evidence="1">
    <location>
        <begin position="1"/>
        <end position="72"/>
    </location>
</feature>
<organism evidence="2 3">
    <name type="scientific">Tistrella arctica</name>
    <dbReference type="NCBI Taxonomy" id="3133430"/>
    <lineage>
        <taxon>Bacteria</taxon>
        <taxon>Pseudomonadati</taxon>
        <taxon>Pseudomonadota</taxon>
        <taxon>Alphaproteobacteria</taxon>
        <taxon>Geminicoccales</taxon>
        <taxon>Geminicoccaceae</taxon>
        <taxon>Tistrella</taxon>
    </lineage>
</organism>
<gene>
    <name evidence="2" type="ORF">WG926_15530</name>
</gene>
<dbReference type="EMBL" id="JBBKTW010000005">
    <property type="protein sequence ID" value="MEN2989727.1"/>
    <property type="molecule type" value="Genomic_DNA"/>
</dbReference>
<dbReference type="RefSeq" id="WP_345932856.1">
    <property type="nucleotide sequence ID" value="NZ_JBBKTV010000004.1"/>
</dbReference>
<comment type="caution">
    <text evidence="2">The sequence shown here is derived from an EMBL/GenBank/DDBJ whole genome shotgun (WGS) entry which is preliminary data.</text>
</comment>
<feature type="compositionally biased region" description="Basic and acidic residues" evidence="1">
    <location>
        <begin position="1"/>
        <end position="15"/>
    </location>
</feature>
<sequence length="72" mass="7635">MSKHPKTERPSDADLRGNPMIGGSRGTTRAGVDANELAQDQGRNTMEGDVGNDTTPQGGIAKSPQADRTTRR</sequence>
<evidence type="ECO:0000256" key="1">
    <source>
        <dbReference type="SAM" id="MobiDB-lite"/>
    </source>
</evidence>
<keyword evidence="3" id="KW-1185">Reference proteome</keyword>
<evidence type="ECO:0000313" key="3">
    <source>
        <dbReference type="Proteomes" id="UP001413721"/>
    </source>
</evidence>
<dbReference type="Proteomes" id="UP001413721">
    <property type="component" value="Unassembled WGS sequence"/>
</dbReference>
<reference evidence="2 3" key="1">
    <citation type="submission" date="2024-03" db="EMBL/GenBank/DDBJ databases">
        <title>High-quality draft genome sequencing of Tistrella sp. BH-R2-4.</title>
        <authorList>
            <person name="Dong C."/>
        </authorList>
    </citation>
    <scope>NUCLEOTIDE SEQUENCE [LARGE SCALE GENOMIC DNA]</scope>
    <source>
        <strain evidence="2 3">BH-R2-4</strain>
    </source>
</reference>
<accession>A0ABU9YLQ7</accession>
<protein>
    <submittedName>
        <fullName evidence="2">Uncharacterized protein</fullName>
    </submittedName>
</protein>